<dbReference type="InterPro" id="IPR029063">
    <property type="entry name" value="SAM-dependent_MTases_sf"/>
</dbReference>
<keyword evidence="4" id="KW-1185">Reference proteome</keyword>
<evidence type="ECO:0000256" key="1">
    <source>
        <dbReference type="SAM" id="MobiDB-lite"/>
    </source>
</evidence>
<feature type="compositionally biased region" description="Gly residues" evidence="1">
    <location>
        <begin position="390"/>
        <end position="402"/>
    </location>
</feature>
<dbReference type="GO" id="GO:0000981">
    <property type="term" value="F:DNA-binding transcription factor activity, RNA polymerase II-specific"/>
    <property type="evidence" value="ECO:0007669"/>
    <property type="project" value="TreeGrafter"/>
</dbReference>
<feature type="region of interest" description="Disordered" evidence="1">
    <location>
        <begin position="1080"/>
        <end position="1101"/>
    </location>
</feature>
<feature type="compositionally biased region" description="Low complexity" evidence="1">
    <location>
        <begin position="588"/>
        <end position="614"/>
    </location>
</feature>
<dbReference type="CDD" id="cd02440">
    <property type="entry name" value="AdoMet_MTases"/>
    <property type="match status" value="1"/>
</dbReference>
<feature type="region of interest" description="Disordered" evidence="1">
    <location>
        <begin position="442"/>
        <end position="461"/>
    </location>
</feature>
<organism evidence="3 4">
    <name type="scientific">Chlorella sorokiniana</name>
    <name type="common">Freshwater green alga</name>
    <dbReference type="NCBI Taxonomy" id="3076"/>
    <lineage>
        <taxon>Eukaryota</taxon>
        <taxon>Viridiplantae</taxon>
        <taxon>Chlorophyta</taxon>
        <taxon>core chlorophytes</taxon>
        <taxon>Trebouxiophyceae</taxon>
        <taxon>Chlorellales</taxon>
        <taxon>Chlorellaceae</taxon>
        <taxon>Chlorella clade</taxon>
        <taxon>Chlorella</taxon>
    </lineage>
</organism>
<dbReference type="Pfam" id="PF13649">
    <property type="entry name" value="Methyltransf_25"/>
    <property type="match status" value="1"/>
</dbReference>
<gene>
    <name evidence="3" type="ORF">C2E21_2426</name>
</gene>
<feature type="compositionally biased region" description="Low complexity" evidence="1">
    <location>
        <begin position="623"/>
        <end position="632"/>
    </location>
</feature>
<dbReference type="OrthoDB" id="511598at2759"/>
<sequence>MHQKHCSGALQHFLEVACGPAQHAILLAKTAGCAATGLDLSPAMLAYAAQQAQAAGVASSLSCVEADMSKDGWAAQLAQPADLACILLGSLAHCLDNGAALRCFAELSKAVRPGGLLVLELPHPSDLWGGYCLEEEQFIEAWDAENEDKSKTVLVEWGREGDQFDLQEQILHRTVGLSCYRGDELVSSKVEVVPQRQFTLQEIDLLARATGFEVVEVHGDFDASIDLDHEEAYRSPARPRAGAPPRWPEPSGVQLADAMPATQGRRAMPTRGSKRQQEGSEGSPPETAAAAALPQVSGEGAPPMDEVDVMIAAYEQDTEQYYGDRVSGPPVGNRDAPTPQRVRAKRQRRETQKARENLETEAMLREMRAGGGAAALSPSARAPRRREGGSKPGGWRGRARGGGMGGMGGFGVRGGSSGPTYQPMALLPGEQRLHVEALFGEGRPMSNSGKPAAKLADGTHSELPVPQRYAVAVEDARARLAARMRGQGAAEAEVESMLQLLRDFEAKCLAAQPPAAPEDCKQLCAELDGRLRDIYNRDGRELVLHPHILSAKALWEQEGQDDLQHMRVMERRFIIWTPADAPGAEDSQQQQQHPQQKQKQQQQQRQRQQQQQPGDGEGGTSSGSGEPDGSSGQHQGGAWDQGLAGIWREFTQRLESKRYGDITLNSTANTVSCALNDTEWKDGQLKRVGVKQNAAVMKQIEQCQKGARQGRLYVTDGSMPDYEAQQYPADAPGMPCGVDARANEMMPHAVRSNRATNLFHTLKSESTGTKTFTLFGPAGGGTNLTAFHFETKRRRSYNCGTGDFIVQPLATMEVMRKVMRVHAAVAGRHTRHGQLLPLEVYLEEGIPLVLHVRDYPRATLCELCEQSLHAFVSFSTVACSPPALKVSCNDLDLVWELDSCYWLEKLATLYTDLKVLPEEALPPDGADSWVMSSYLLRLPHTRAEKQAGWEHPWLCEAQGDQSAAALAGLDRLEDEDMHWSMDIVAVRCAEKLLDVLAGKLAATAAWAGEVPCTAICCQALRRLLPVLADLRRRAVSEEREDRRSAEGGSFEPLWPAESHFSREYIEDLVAEVEAALQRADAEGGGSDMAAQGAASGGGSSGAHPALLSDRLHAVYAAADGAERAQLARQADAALLAGVPQLASPADAAAQAAGGGARAAGGAPALPALSAELAPAVLRSHWLLRLQLEWEAATAEPFSLPALAERRRQRSALEQLMDESCARLSVVHTADWDVQA</sequence>
<evidence type="ECO:0000313" key="4">
    <source>
        <dbReference type="Proteomes" id="UP000239899"/>
    </source>
</evidence>
<comment type="caution">
    <text evidence="3">The sequence shown here is derived from an EMBL/GenBank/DDBJ whole genome shotgun (WGS) entry which is preliminary data.</text>
</comment>
<evidence type="ECO:0000259" key="2">
    <source>
        <dbReference type="Pfam" id="PF13649"/>
    </source>
</evidence>
<feature type="domain" description="Methyltransferase" evidence="2">
    <location>
        <begin position="14"/>
        <end position="115"/>
    </location>
</feature>
<proteinExistence type="predicted"/>
<evidence type="ECO:0000313" key="3">
    <source>
        <dbReference type="EMBL" id="PRW59252.1"/>
    </source>
</evidence>
<dbReference type="PANTHER" id="PTHR24330">
    <property type="entry name" value="HOMEOBOX PROTEIN BARH-LIKE"/>
    <property type="match status" value="1"/>
</dbReference>
<dbReference type="EMBL" id="LHPG02000004">
    <property type="protein sequence ID" value="PRW59252.1"/>
    <property type="molecule type" value="Genomic_DNA"/>
</dbReference>
<feature type="region of interest" description="Disordered" evidence="1">
    <location>
        <begin position="262"/>
        <end position="290"/>
    </location>
</feature>
<reference evidence="3 4" key="1">
    <citation type="journal article" date="2018" name="Plant J.">
        <title>Genome sequences of Chlorella sorokiniana UTEX 1602 and Micractinium conductrix SAG 241.80: implications to maltose excretion by a green alga.</title>
        <authorList>
            <person name="Arriola M.B."/>
            <person name="Velmurugan N."/>
            <person name="Zhang Y."/>
            <person name="Plunkett M.H."/>
            <person name="Hondzo H."/>
            <person name="Barney B.M."/>
        </authorList>
    </citation>
    <scope>NUCLEOTIDE SEQUENCE [LARGE SCALE GENOMIC DNA]</scope>
    <source>
        <strain evidence="4">UTEX 1602</strain>
    </source>
</reference>
<name>A0A2P6TYW0_CHLSO</name>
<dbReference type="STRING" id="3076.A0A2P6TYW0"/>
<dbReference type="InterPro" id="IPR052145">
    <property type="entry name" value="Mediator/Homeobox_domain"/>
</dbReference>
<dbReference type="Proteomes" id="UP000239899">
    <property type="component" value="Unassembled WGS sequence"/>
</dbReference>
<feature type="region of interest" description="Disordered" evidence="1">
    <location>
        <begin position="322"/>
        <end position="355"/>
    </location>
</feature>
<dbReference type="Gene3D" id="3.40.50.150">
    <property type="entry name" value="Vaccinia Virus protein VP39"/>
    <property type="match status" value="1"/>
</dbReference>
<dbReference type="Gene3D" id="2.20.25.110">
    <property type="entry name" value="S-adenosyl-L-methionine-dependent methyltransferases"/>
    <property type="match status" value="1"/>
</dbReference>
<dbReference type="AlphaFoldDB" id="A0A2P6TYW0"/>
<protein>
    <recommendedName>
        <fullName evidence="2">Methyltransferase domain-containing protein</fullName>
    </recommendedName>
</protein>
<dbReference type="GO" id="GO:0000977">
    <property type="term" value="F:RNA polymerase II transcription regulatory region sequence-specific DNA binding"/>
    <property type="evidence" value="ECO:0007669"/>
    <property type="project" value="TreeGrafter"/>
</dbReference>
<feature type="region of interest" description="Disordered" evidence="1">
    <location>
        <begin position="371"/>
        <end position="402"/>
    </location>
</feature>
<dbReference type="GO" id="GO:0005634">
    <property type="term" value="C:nucleus"/>
    <property type="evidence" value="ECO:0007669"/>
    <property type="project" value="TreeGrafter"/>
</dbReference>
<feature type="region of interest" description="Disordered" evidence="1">
    <location>
        <begin position="582"/>
        <end position="639"/>
    </location>
</feature>
<dbReference type="InterPro" id="IPR041698">
    <property type="entry name" value="Methyltransf_25"/>
</dbReference>
<dbReference type="SUPFAM" id="SSF53335">
    <property type="entry name" value="S-adenosyl-L-methionine-dependent methyltransferases"/>
    <property type="match status" value="1"/>
</dbReference>
<dbReference type="PANTHER" id="PTHR24330:SF10">
    <property type="entry name" value="HOMEOBOX PROTEIN B-H1-RELATED"/>
    <property type="match status" value="1"/>
</dbReference>
<accession>A0A2P6TYW0</accession>